<comment type="caution">
    <text evidence="1">The sequence shown here is derived from an EMBL/GenBank/DDBJ whole genome shotgun (WGS) entry which is preliminary data.</text>
</comment>
<evidence type="ECO:0000313" key="1">
    <source>
        <dbReference type="EMBL" id="GHH32387.1"/>
    </source>
</evidence>
<name>A0ABQ3M2W3_9PSEU</name>
<accession>A0ABQ3M2W3</accession>
<keyword evidence="2" id="KW-1185">Reference proteome</keyword>
<sequence>MTDISVRTTDLAGMVVATPAGRLDLSSYPVLRDSLLKQAAREPAALLVRLGPEFETASVAMLSVFTTVWMKISEWTDVPVVLVAETDQHRHDINKAGLAKTIATAPDLIAAVELAQEQPLRRFRRLELPGSIVAALLAREAAREVCEAWDLTHLTHDALLVASELVENAVKHSRAPSVLRIELRRSGLSLALRDGSPLPPTLTASPRSVPVHRGLELVDRLCRTWGFAPTFDGGKVVWAVLALRPTR</sequence>
<dbReference type="PANTHER" id="PTHR35526">
    <property type="entry name" value="ANTI-SIGMA-F FACTOR RSBW-RELATED"/>
    <property type="match status" value="1"/>
</dbReference>
<dbReference type="PANTHER" id="PTHR35526:SF3">
    <property type="entry name" value="ANTI-SIGMA-F FACTOR RSBW"/>
    <property type="match status" value="1"/>
</dbReference>
<dbReference type="InterPro" id="IPR036890">
    <property type="entry name" value="HATPase_C_sf"/>
</dbReference>
<reference evidence="2" key="1">
    <citation type="journal article" date="2019" name="Int. J. Syst. Evol. Microbiol.">
        <title>The Global Catalogue of Microorganisms (GCM) 10K type strain sequencing project: providing services to taxonomists for standard genome sequencing and annotation.</title>
        <authorList>
            <consortium name="The Broad Institute Genomics Platform"/>
            <consortium name="The Broad Institute Genome Sequencing Center for Infectious Disease"/>
            <person name="Wu L."/>
            <person name="Ma J."/>
        </authorList>
    </citation>
    <scope>NUCLEOTIDE SEQUENCE [LARGE SCALE GENOMIC DNA]</scope>
    <source>
        <strain evidence="2">CGMCC 4.7367</strain>
    </source>
</reference>
<organism evidence="1 2">
    <name type="scientific">Lentzea cavernae</name>
    <dbReference type="NCBI Taxonomy" id="2020703"/>
    <lineage>
        <taxon>Bacteria</taxon>
        <taxon>Bacillati</taxon>
        <taxon>Actinomycetota</taxon>
        <taxon>Actinomycetes</taxon>
        <taxon>Pseudonocardiales</taxon>
        <taxon>Pseudonocardiaceae</taxon>
        <taxon>Lentzea</taxon>
    </lineage>
</organism>
<dbReference type="InterPro" id="IPR050267">
    <property type="entry name" value="Anti-sigma-factor_SerPK"/>
</dbReference>
<protein>
    <recommendedName>
        <fullName evidence="3">Histidine kinase-like ATPase domain-containing protein</fullName>
    </recommendedName>
</protein>
<evidence type="ECO:0000313" key="2">
    <source>
        <dbReference type="Proteomes" id="UP000605568"/>
    </source>
</evidence>
<dbReference type="Gene3D" id="3.30.565.10">
    <property type="entry name" value="Histidine kinase-like ATPase, C-terminal domain"/>
    <property type="match status" value="1"/>
</dbReference>
<dbReference type="CDD" id="cd16936">
    <property type="entry name" value="HATPase_RsbW-like"/>
    <property type="match status" value="1"/>
</dbReference>
<gene>
    <name evidence="1" type="ORF">GCM10017774_13220</name>
</gene>
<dbReference type="EMBL" id="BNAR01000002">
    <property type="protein sequence ID" value="GHH32387.1"/>
    <property type="molecule type" value="Genomic_DNA"/>
</dbReference>
<dbReference type="InterPro" id="IPR036513">
    <property type="entry name" value="STAS_dom_sf"/>
</dbReference>
<dbReference type="Gene3D" id="3.30.750.24">
    <property type="entry name" value="STAS domain"/>
    <property type="match status" value="1"/>
</dbReference>
<evidence type="ECO:0008006" key="3">
    <source>
        <dbReference type="Google" id="ProtNLM"/>
    </source>
</evidence>
<proteinExistence type="predicted"/>
<dbReference type="Proteomes" id="UP000605568">
    <property type="component" value="Unassembled WGS sequence"/>
</dbReference>